<protein>
    <recommendedName>
        <fullName evidence="1">Thiaminase-2/PQQC domain-containing protein</fullName>
    </recommendedName>
</protein>
<dbReference type="Pfam" id="PF03070">
    <property type="entry name" value="TENA_THI-4"/>
    <property type="match status" value="2"/>
</dbReference>
<proteinExistence type="predicted"/>
<evidence type="ECO:0000259" key="1">
    <source>
        <dbReference type="Pfam" id="PF03070"/>
    </source>
</evidence>
<dbReference type="AlphaFoldDB" id="A0ABD3RG81"/>
<keyword evidence="3" id="KW-1185">Reference proteome</keyword>
<dbReference type="CDD" id="cd19365">
    <property type="entry name" value="TenA_C-like"/>
    <property type="match status" value="1"/>
</dbReference>
<gene>
    <name evidence="2" type="ORF">ACHAXA_010021</name>
</gene>
<dbReference type="InterPro" id="IPR050967">
    <property type="entry name" value="Thiamine_Salvage_TenA"/>
</dbReference>
<accession>A0ABD3RG81</accession>
<dbReference type="GO" id="GO:0006772">
    <property type="term" value="P:thiamine metabolic process"/>
    <property type="evidence" value="ECO:0007669"/>
    <property type="project" value="UniProtKB-ARBA"/>
</dbReference>
<sequence length="199" mass="22866">MAQSFWDAAASLISVTEGHPFLVSMVKGTLKPENFKYYTIQDSLYLSDFADCLKLLGDKMAGLNDEHSISLHRFAVAAEEDEKTLHRNFFKRTHAPHGLAVLLPCFWVYMHVGKCMLKLRDDLGDSVERPPEFDAWIDMYAGDDFESMVKDYIAIVDDATIGADAETRKRMEEHFIMSCKLEHLFWDQASDLMRWPEFG</sequence>
<dbReference type="PANTHER" id="PTHR43198:SF2">
    <property type="entry name" value="SI:CH1073-67J19.1-RELATED"/>
    <property type="match status" value="1"/>
</dbReference>
<evidence type="ECO:0000313" key="3">
    <source>
        <dbReference type="Proteomes" id="UP001530377"/>
    </source>
</evidence>
<dbReference type="Proteomes" id="UP001530377">
    <property type="component" value="Unassembled WGS sequence"/>
</dbReference>
<dbReference type="Gene3D" id="1.20.910.10">
    <property type="entry name" value="Heme oxygenase-like"/>
    <property type="match status" value="2"/>
</dbReference>
<reference evidence="2 3" key="1">
    <citation type="submission" date="2024-10" db="EMBL/GenBank/DDBJ databases">
        <title>Updated reference genomes for cyclostephanoid diatoms.</title>
        <authorList>
            <person name="Roberts W.R."/>
            <person name="Alverson A.J."/>
        </authorList>
    </citation>
    <scope>NUCLEOTIDE SEQUENCE [LARGE SCALE GENOMIC DNA]</scope>
    <source>
        <strain evidence="2 3">AJA228-03</strain>
    </source>
</reference>
<dbReference type="EMBL" id="JALLPB020000220">
    <property type="protein sequence ID" value="KAL3812049.1"/>
    <property type="molecule type" value="Genomic_DNA"/>
</dbReference>
<name>A0ABD3RG81_9STRA</name>
<dbReference type="SUPFAM" id="SSF48613">
    <property type="entry name" value="Heme oxygenase-like"/>
    <property type="match status" value="1"/>
</dbReference>
<comment type="caution">
    <text evidence="2">The sequence shown here is derived from an EMBL/GenBank/DDBJ whole genome shotgun (WGS) entry which is preliminary data.</text>
</comment>
<feature type="domain" description="Thiaminase-2/PQQC" evidence="1">
    <location>
        <begin position="90"/>
        <end position="191"/>
    </location>
</feature>
<evidence type="ECO:0000313" key="2">
    <source>
        <dbReference type="EMBL" id="KAL3812049.1"/>
    </source>
</evidence>
<dbReference type="PANTHER" id="PTHR43198">
    <property type="entry name" value="BIFUNCTIONAL TH2 PROTEIN"/>
    <property type="match status" value="1"/>
</dbReference>
<dbReference type="InterPro" id="IPR004305">
    <property type="entry name" value="Thiaminase-2/PQQC"/>
</dbReference>
<organism evidence="2 3">
    <name type="scientific">Cyclostephanos tholiformis</name>
    <dbReference type="NCBI Taxonomy" id="382380"/>
    <lineage>
        <taxon>Eukaryota</taxon>
        <taxon>Sar</taxon>
        <taxon>Stramenopiles</taxon>
        <taxon>Ochrophyta</taxon>
        <taxon>Bacillariophyta</taxon>
        <taxon>Coscinodiscophyceae</taxon>
        <taxon>Thalassiosirophycidae</taxon>
        <taxon>Stephanodiscales</taxon>
        <taxon>Stephanodiscaceae</taxon>
        <taxon>Cyclostephanos</taxon>
    </lineage>
</organism>
<dbReference type="InterPro" id="IPR016084">
    <property type="entry name" value="Haem_Oase-like_multi-hlx"/>
</dbReference>
<feature type="domain" description="Thiaminase-2/PQQC" evidence="1">
    <location>
        <begin position="16"/>
        <end position="89"/>
    </location>
</feature>